<dbReference type="KEGG" id="smaz:LH19_08845"/>
<evidence type="ECO:0000256" key="1">
    <source>
        <dbReference type="ARBA" id="ARBA00022475"/>
    </source>
</evidence>
<feature type="transmembrane region" description="Helical" evidence="6">
    <location>
        <begin position="41"/>
        <end position="60"/>
    </location>
</feature>
<sequence length="109" mass="12290">MGILRTIIWVFLTIVLVVFAMANWIPVTVRIWPGQDLETKLPMLIFIAFLLGSIPTWIALRATRWSMKRRLDNSERQLADLRAMANRPSDPAPASAPVNDIPPSPLETP</sequence>
<dbReference type="GO" id="GO:0005886">
    <property type="term" value="C:plasma membrane"/>
    <property type="evidence" value="ECO:0007669"/>
    <property type="project" value="InterPro"/>
</dbReference>
<keyword evidence="4 6" id="KW-0472">Membrane</keyword>
<evidence type="ECO:0000256" key="4">
    <source>
        <dbReference type="ARBA" id="ARBA00023136"/>
    </source>
</evidence>
<keyword evidence="9" id="KW-1185">Reference proteome</keyword>
<dbReference type="RefSeq" id="WP_054727100.1">
    <property type="nucleotide sequence ID" value="NZ_CP009429.1"/>
</dbReference>
<accession>A0AAC8Z0D5</accession>
<reference evidence="8 9" key="2">
    <citation type="journal article" date="2016" name="Genome Announc.">
        <title>Complete Genome Sequence of Sphingopyxis macrogoltabida Strain 203N (NBRC 111659), a Polyethylene Glycol Degrader.</title>
        <authorList>
            <person name="Ohtsubo Y."/>
            <person name="Nonoyama S."/>
            <person name="Nagata Y."/>
            <person name="Numata M."/>
            <person name="Tsuchikane K."/>
            <person name="Hosoyama A."/>
            <person name="Yamazoe A."/>
            <person name="Tsuda M."/>
            <person name="Fujita N."/>
            <person name="Kawai F."/>
        </authorList>
    </citation>
    <scope>NUCLEOTIDE SEQUENCE [LARGE SCALE GENOMIC DNA]</scope>
    <source>
        <strain evidence="8 9">203N</strain>
    </source>
</reference>
<evidence type="ECO:0000256" key="3">
    <source>
        <dbReference type="ARBA" id="ARBA00022989"/>
    </source>
</evidence>
<dbReference type="Pfam" id="PF06305">
    <property type="entry name" value="LapA_dom"/>
    <property type="match status" value="1"/>
</dbReference>
<protein>
    <recommendedName>
        <fullName evidence="7">Lipopolysaccharide assembly protein A domain-containing protein</fullName>
    </recommendedName>
</protein>
<dbReference type="Proteomes" id="UP000076088">
    <property type="component" value="Chromosome"/>
</dbReference>
<gene>
    <name evidence="8" type="ORF">ATM17_10995</name>
</gene>
<organism evidence="8 9">
    <name type="scientific">Sphingopyxis macrogoltabida</name>
    <name type="common">Sphingomonas macrogoltabidus</name>
    <dbReference type="NCBI Taxonomy" id="33050"/>
    <lineage>
        <taxon>Bacteria</taxon>
        <taxon>Pseudomonadati</taxon>
        <taxon>Pseudomonadota</taxon>
        <taxon>Alphaproteobacteria</taxon>
        <taxon>Sphingomonadales</taxon>
        <taxon>Sphingomonadaceae</taxon>
        <taxon>Sphingopyxis</taxon>
    </lineage>
</organism>
<dbReference type="EMBL" id="CP013344">
    <property type="protein sequence ID" value="AMU89556.1"/>
    <property type="molecule type" value="Genomic_DNA"/>
</dbReference>
<feature type="compositionally biased region" description="Pro residues" evidence="5">
    <location>
        <begin position="100"/>
        <end position="109"/>
    </location>
</feature>
<reference evidence="9" key="1">
    <citation type="submission" date="2015-11" db="EMBL/GenBank/DDBJ databases">
        <title>Complete genome sequence of a polyethylene-glycol degrader Sphingopyxis macrogoltabida 203N (NBRC 111659).</title>
        <authorList>
            <person name="Yoshiyuki O."/>
            <person name="Shouta N."/>
            <person name="Nagata Y."/>
            <person name="Numata M."/>
            <person name="Tsuchikane K."/>
            <person name="Hosoyama A."/>
            <person name="Yamazoe A."/>
            <person name="Tsuda M."/>
            <person name="Fujita N."/>
            <person name="Kawai F."/>
        </authorList>
    </citation>
    <scope>NUCLEOTIDE SEQUENCE [LARGE SCALE GENOMIC DNA]</scope>
    <source>
        <strain evidence="9">203N</strain>
    </source>
</reference>
<keyword evidence="2 6" id="KW-0812">Transmembrane</keyword>
<dbReference type="InterPro" id="IPR010445">
    <property type="entry name" value="LapA_dom"/>
</dbReference>
<evidence type="ECO:0000256" key="6">
    <source>
        <dbReference type="SAM" id="Phobius"/>
    </source>
</evidence>
<feature type="domain" description="Lipopolysaccharide assembly protein A" evidence="7">
    <location>
        <begin position="26"/>
        <end position="82"/>
    </location>
</feature>
<keyword evidence="3 6" id="KW-1133">Transmembrane helix</keyword>
<evidence type="ECO:0000256" key="2">
    <source>
        <dbReference type="ARBA" id="ARBA00022692"/>
    </source>
</evidence>
<keyword evidence="1" id="KW-1003">Cell membrane</keyword>
<evidence type="ECO:0000256" key="5">
    <source>
        <dbReference type="SAM" id="MobiDB-lite"/>
    </source>
</evidence>
<proteinExistence type="predicted"/>
<name>A0AAC8Z0D5_SPHMC</name>
<evidence type="ECO:0000259" key="7">
    <source>
        <dbReference type="Pfam" id="PF06305"/>
    </source>
</evidence>
<evidence type="ECO:0000313" key="9">
    <source>
        <dbReference type="Proteomes" id="UP000076088"/>
    </source>
</evidence>
<evidence type="ECO:0000313" key="8">
    <source>
        <dbReference type="EMBL" id="AMU89556.1"/>
    </source>
</evidence>
<feature type="region of interest" description="Disordered" evidence="5">
    <location>
        <begin position="85"/>
        <end position="109"/>
    </location>
</feature>
<feature type="transmembrane region" description="Helical" evidence="6">
    <location>
        <begin position="7"/>
        <end position="29"/>
    </location>
</feature>
<dbReference type="AlphaFoldDB" id="A0AAC8Z0D5"/>